<evidence type="ECO:0000256" key="2">
    <source>
        <dbReference type="SAM" id="MobiDB-lite"/>
    </source>
</evidence>
<evidence type="ECO:0000259" key="4">
    <source>
        <dbReference type="Pfam" id="PF15902"/>
    </source>
</evidence>
<organism evidence="5 6">
    <name type="scientific">Cohnella rhizosphaerae</name>
    <dbReference type="NCBI Taxonomy" id="1457232"/>
    <lineage>
        <taxon>Bacteria</taxon>
        <taxon>Bacillati</taxon>
        <taxon>Bacillota</taxon>
        <taxon>Bacilli</taxon>
        <taxon>Bacillales</taxon>
        <taxon>Paenibacillaceae</taxon>
        <taxon>Cohnella</taxon>
    </lineage>
</organism>
<keyword evidence="3" id="KW-0732">Signal</keyword>
<gene>
    <name evidence="5" type="ORF">OMP40_12150</name>
</gene>
<evidence type="ECO:0000313" key="6">
    <source>
        <dbReference type="Proteomes" id="UP001153404"/>
    </source>
</evidence>
<keyword evidence="6" id="KW-1185">Reference proteome</keyword>
<feature type="region of interest" description="Disordered" evidence="2">
    <location>
        <begin position="316"/>
        <end position="336"/>
    </location>
</feature>
<keyword evidence="1" id="KW-0677">Repeat</keyword>
<name>A0A9X4KSG6_9BACL</name>
<comment type="caution">
    <text evidence="5">The sequence shown here is derived from an EMBL/GenBank/DDBJ whole genome shotgun (WGS) entry which is preliminary data.</text>
</comment>
<dbReference type="Pfam" id="PF15902">
    <property type="entry name" value="Sortilin-Vps10"/>
    <property type="match status" value="1"/>
</dbReference>
<dbReference type="Gene3D" id="2.130.10.10">
    <property type="entry name" value="YVTN repeat-like/Quinoprotein amine dehydrogenase"/>
    <property type="match status" value="2"/>
</dbReference>
<accession>A0A9X4KSG6</accession>
<dbReference type="RefSeq" id="WP_277531629.1">
    <property type="nucleotide sequence ID" value="NZ_JAPDIA010000003.1"/>
</dbReference>
<dbReference type="PANTHER" id="PTHR47199">
    <property type="entry name" value="PHOTOSYSTEM II STABILITY/ASSEMBLY FACTOR HCF136, CHLOROPLASTIC"/>
    <property type="match status" value="1"/>
</dbReference>
<feature type="compositionally biased region" description="Polar residues" evidence="2">
    <location>
        <begin position="25"/>
        <end position="34"/>
    </location>
</feature>
<dbReference type="InterPro" id="IPR015943">
    <property type="entry name" value="WD40/YVTN_repeat-like_dom_sf"/>
</dbReference>
<feature type="region of interest" description="Disordered" evidence="2">
    <location>
        <begin position="25"/>
        <end position="95"/>
    </location>
</feature>
<dbReference type="Gene3D" id="2.120.10.10">
    <property type="match status" value="1"/>
</dbReference>
<dbReference type="Proteomes" id="UP001153404">
    <property type="component" value="Unassembled WGS sequence"/>
</dbReference>
<feature type="domain" description="Sortilin N-terminal" evidence="4">
    <location>
        <begin position="200"/>
        <end position="311"/>
    </location>
</feature>
<dbReference type="PROSITE" id="PS51257">
    <property type="entry name" value="PROKAR_LIPOPROTEIN"/>
    <property type="match status" value="1"/>
</dbReference>
<feature type="chain" id="PRO_5040828672" evidence="3">
    <location>
        <begin position="25"/>
        <end position="434"/>
    </location>
</feature>
<protein>
    <submittedName>
        <fullName evidence="5">YCF48-related protein</fullName>
    </submittedName>
</protein>
<dbReference type="SUPFAM" id="SSF110296">
    <property type="entry name" value="Oligoxyloglucan reducing end-specific cellobiohydrolase"/>
    <property type="match status" value="1"/>
</dbReference>
<feature type="compositionally biased region" description="Low complexity" evidence="2">
    <location>
        <begin position="35"/>
        <end position="95"/>
    </location>
</feature>
<dbReference type="AlphaFoldDB" id="A0A9X4KSG6"/>
<dbReference type="CDD" id="cd15482">
    <property type="entry name" value="Sialidase_non-viral"/>
    <property type="match status" value="1"/>
</dbReference>
<proteinExistence type="predicted"/>
<feature type="signal peptide" evidence="3">
    <location>
        <begin position="1"/>
        <end position="24"/>
    </location>
</feature>
<evidence type="ECO:0000256" key="3">
    <source>
        <dbReference type="SAM" id="SignalP"/>
    </source>
</evidence>
<dbReference type="EMBL" id="JAPDIA010000003">
    <property type="protein sequence ID" value="MDG0810017.1"/>
    <property type="molecule type" value="Genomic_DNA"/>
</dbReference>
<reference evidence="5" key="1">
    <citation type="submission" date="2022-10" db="EMBL/GenBank/DDBJ databases">
        <title>Comparative genomic analysis of Cohnella hashimotonis sp. nov., isolated from the International Space Station.</title>
        <authorList>
            <person name="Simpson A."/>
            <person name="Venkateswaran K."/>
        </authorList>
    </citation>
    <scope>NUCLEOTIDE SEQUENCE</scope>
    <source>
        <strain evidence="5">DSM 28161</strain>
    </source>
</reference>
<dbReference type="PANTHER" id="PTHR47199:SF2">
    <property type="entry name" value="PHOTOSYSTEM II STABILITY_ASSEMBLY FACTOR HCF136, CHLOROPLASTIC"/>
    <property type="match status" value="1"/>
</dbReference>
<evidence type="ECO:0000256" key="1">
    <source>
        <dbReference type="ARBA" id="ARBA00022737"/>
    </source>
</evidence>
<dbReference type="InterPro" id="IPR031778">
    <property type="entry name" value="Sortilin_N"/>
</dbReference>
<evidence type="ECO:0000313" key="5">
    <source>
        <dbReference type="EMBL" id="MDG0810017.1"/>
    </source>
</evidence>
<sequence length="434" mass="45264">MPKLKRLSLLLASSILAASLAACGQNGNAASSGDATATVSATAPASEATSASPPAASNAEAGASSPSAIPAQRPSSEPSASPSAAPSAAASESQQAILGTPTALRMAGTKSGWTGGKGWIARTDDGGKTWRTQYKHNYEVLQIFALNDQQAWATLDIGDAKAVKLVRTTDGGKNWSDAGKIPSYAFFHFVNENEAFSGSWTTQDGGKTWQELSVPKDQVGDVYFHDRSNGWAVTQTAGKKFSFLRTQDGGKTWTSVYAKAWEEPLNGAVIRSAGKNDAWIELIGGSGMTQTSYSLFHTADGGKTWQPVVANSTAGAGPAPGFKMDDKGVPSNEGSSPGTLYVVDTKTAFLGGQCQACDNPNTLGYTTDGGKTWVNDKPQLPGYGKQLIAAADAKHVSWILTDSQNASVLYVSQDSGAHWTQTHTFAKPEGSAAK</sequence>